<name>A0A4Z0AUY4_9PSED</name>
<protein>
    <submittedName>
        <fullName evidence="1">Uncharacterized protein</fullName>
    </submittedName>
</protein>
<evidence type="ECO:0000313" key="2">
    <source>
        <dbReference type="Proteomes" id="UP000297391"/>
    </source>
</evidence>
<comment type="caution">
    <text evidence="1">The sequence shown here is derived from an EMBL/GenBank/DDBJ whole genome shotgun (WGS) entry which is preliminary data.</text>
</comment>
<gene>
    <name evidence="1" type="ORF">DYL59_09055</name>
</gene>
<proteinExistence type="predicted"/>
<reference evidence="1 2" key="1">
    <citation type="journal article" date="2019" name="Syst. Appl. Microbiol.">
        <title>New species of pathogenic Pseudomonas isolated from citrus in Tunisia: Proposal of Pseudomonas kairouanensis sp. nov. and Pseudomonas nabeulensis sp. nov.</title>
        <authorList>
            <person name="Oueslati M."/>
            <person name="Mulet M."/>
            <person name="Gomila M."/>
            <person name="Berge O."/>
            <person name="Hajlaoui M.R."/>
            <person name="Lalucat J."/>
            <person name="Sadfi-Zouaoui N."/>
            <person name="Garcia-Valdes E."/>
        </authorList>
    </citation>
    <scope>NUCLEOTIDE SEQUENCE [LARGE SCALE GENOMIC DNA]</scope>
    <source>
        <strain evidence="1 2">KC12</strain>
    </source>
</reference>
<keyword evidence="2" id="KW-1185">Reference proteome</keyword>
<accession>A0A4Z0AUY4</accession>
<evidence type="ECO:0000313" key="1">
    <source>
        <dbReference type="EMBL" id="TFY90251.1"/>
    </source>
</evidence>
<dbReference type="OrthoDB" id="7032040at2"/>
<organism evidence="1 2">
    <name type="scientific">Pseudomonas kairouanensis</name>
    <dbReference type="NCBI Taxonomy" id="2293832"/>
    <lineage>
        <taxon>Bacteria</taxon>
        <taxon>Pseudomonadati</taxon>
        <taxon>Pseudomonadota</taxon>
        <taxon>Gammaproteobacteria</taxon>
        <taxon>Pseudomonadales</taxon>
        <taxon>Pseudomonadaceae</taxon>
        <taxon>Pseudomonas</taxon>
    </lineage>
</organism>
<dbReference type="Proteomes" id="UP000297391">
    <property type="component" value="Unassembled WGS sequence"/>
</dbReference>
<dbReference type="EMBL" id="QUZU01000008">
    <property type="protein sequence ID" value="TFY90251.1"/>
    <property type="molecule type" value="Genomic_DNA"/>
</dbReference>
<sequence>MHHTCRFHDHQTARCGRILQGKPKTIVGASLLAKIVNENASLPDSRAVLRFFACRLAPTG</sequence>
<dbReference type="AlphaFoldDB" id="A0A4Z0AUY4"/>